<evidence type="ECO:0000313" key="2">
    <source>
        <dbReference type="Proteomes" id="UP000649573"/>
    </source>
</evidence>
<evidence type="ECO:0000313" key="1">
    <source>
        <dbReference type="EMBL" id="GGU73955.1"/>
    </source>
</evidence>
<keyword evidence="2" id="KW-1185">Reference proteome</keyword>
<name>A0ABQ2VBG4_9PSEU</name>
<reference evidence="2" key="1">
    <citation type="journal article" date="2019" name="Int. J. Syst. Evol. Microbiol.">
        <title>The Global Catalogue of Microorganisms (GCM) 10K type strain sequencing project: providing services to taxonomists for standard genome sequencing and annotation.</title>
        <authorList>
            <consortium name="The Broad Institute Genomics Platform"/>
            <consortium name="The Broad Institute Genome Sequencing Center for Infectious Disease"/>
            <person name="Wu L."/>
            <person name="Ma J."/>
        </authorList>
    </citation>
    <scope>NUCLEOTIDE SEQUENCE [LARGE SCALE GENOMIC DNA]</scope>
    <source>
        <strain evidence="2">JCM 3296</strain>
    </source>
</reference>
<dbReference type="Proteomes" id="UP000649573">
    <property type="component" value="Unassembled WGS sequence"/>
</dbReference>
<dbReference type="EMBL" id="BMRE01000054">
    <property type="protein sequence ID" value="GGU73955.1"/>
    <property type="molecule type" value="Genomic_DNA"/>
</dbReference>
<comment type="caution">
    <text evidence="1">The sequence shown here is derived from an EMBL/GenBank/DDBJ whole genome shotgun (WGS) entry which is preliminary data.</text>
</comment>
<accession>A0ABQ2VBG4</accession>
<sequence>MARTYVMPIVGRRLIQDFVPSMVAALYEHLLTEGRQKRNTNGEMYELWKAAREANREIRPRKIADKVGVTYAAARRAVRRYEVGRIPSRMSRGSRRRRSRACISCSALR</sequence>
<protein>
    <submittedName>
        <fullName evidence="1">Uncharacterized protein</fullName>
    </submittedName>
</protein>
<proteinExistence type="predicted"/>
<gene>
    <name evidence="1" type="ORF">GCM10010178_76760</name>
</gene>
<organism evidence="1 2">
    <name type="scientific">Lentzea flava</name>
    <dbReference type="NCBI Taxonomy" id="103732"/>
    <lineage>
        <taxon>Bacteria</taxon>
        <taxon>Bacillati</taxon>
        <taxon>Actinomycetota</taxon>
        <taxon>Actinomycetes</taxon>
        <taxon>Pseudonocardiales</taxon>
        <taxon>Pseudonocardiaceae</taxon>
        <taxon>Lentzea</taxon>
    </lineage>
</organism>